<reference evidence="1 2" key="1">
    <citation type="journal article" date="2016" name="Mol. Biol. Evol.">
        <title>Comparative Genomics of Early-Diverging Mushroom-Forming Fungi Provides Insights into the Origins of Lignocellulose Decay Capabilities.</title>
        <authorList>
            <person name="Nagy L.G."/>
            <person name="Riley R."/>
            <person name="Tritt A."/>
            <person name="Adam C."/>
            <person name="Daum C."/>
            <person name="Floudas D."/>
            <person name="Sun H."/>
            <person name="Yadav J.S."/>
            <person name="Pangilinan J."/>
            <person name="Larsson K.H."/>
            <person name="Matsuura K."/>
            <person name="Barry K."/>
            <person name="Labutti K."/>
            <person name="Kuo R."/>
            <person name="Ohm R.A."/>
            <person name="Bhattacharya S.S."/>
            <person name="Shirouzu T."/>
            <person name="Yoshinaga Y."/>
            <person name="Martin F.M."/>
            <person name="Grigoriev I.V."/>
            <person name="Hibbett D.S."/>
        </authorList>
    </citation>
    <scope>NUCLEOTIDE SEQUENCE [LARGE SCALE GENOMIC DNA]</scope>
    <source>
        <strain evidence="1 2">CBS 109695</strain>
    </source>
</reference>
<sequence>MAMDELGCVHRHGSHNTARYPGNTVAHDPSFFFSVKVTGAIVGGVQTNIDMHSATSIPAGALYRPMENIYQAKAAATSNTGHPFIFLITDSGSSYESRRLEVMTDRCAFAKTVVDEALASPRAWLYAGYVAWAICTFGGQRIFVSILFSCAAATQELTWYAGRHNVEQVWD</sequence>
<dbReference type="OrthoDB" id="2102561at2759"/>
<protein>
    <submittedName>
        <fullName evidence="1">Uncharacterized protein</fullName>
    </submittedName>
</protein>
<dbReference type="AlphaFoldDB" id="A0A166A472"/>
<accession>A0A166A472</accession>
<proteinExistence type="predicted"/>
<name>A0A166A472_9AGAM</name>
<dbReference type="EMBL" id="KV417666">
    <property type="protein sequence ID" value="KZP11237.1"/>
    <property type="molecule type" value="Genomic_DNA"/>
</dbReference>
<keyword evidence="2" id="KW-1185">Reference proteome</keyword>
<evidence type="ECO:0000313" key="1">
    <source>
        <dbReference type="EMBL" id="KZP11237.1"/>
    </source>
</evidence>
<evidence type="ECO:0000313" key="2">
    <source>
        <dbReference type="Proteomes" id="UP000076532"/>
    </source>
</evidence>
<dbReference type="Proteomes" id="UP000076532">
    <property type="component" value="Unassembled WGS sequence"/>
</dbReference>
<organism evidence="1 2">
    <name type="scientific">Athelia psychrophila</name>
    <dbReference type="NCBI Taxonomy" id="1759441"/>
    <lineage>
        <taxon>Eukaryota</taxon>
        <taxon>Fungi</taxon>
        <taxon>Dikarya</taxon>
        <taxon>Basidiomycota</taxon>
        <taxon>Agaricomycotina</taxon>
        <taxon>Agaricomycetes</taxon>
        <taxon>Agaricomycetidae</taxon>
        <taxon>Atheliales</taxon>
        <taxon>Atheliaceae</taxon>
        <taxon>Athelia</taxon>
    </lineage>
</organism>
<gene>
    <name evidence="1" type="ORF">FIBSPDRAFT_962446</name>
</gene>